<dbReference type="Gene3D" id="3.50.50.60">
    <property type="entry name" value="FAD/NAD(P)-binding domain"/>
    <property type="match status" value="1"/>
</dbReference>
<dbReference type="Gene3D" id="3.30.9.10">
    <property type="entry name" value="D-Amino Acid Oxidase, subunit A, domain 2"/>
    <property type="match status" value="1"/>
</dbReference>
<dbReference type="PANTHER" id="PTHR13847:SF285">
    <property type="entry name" value="FAD DEPENDENT OXIDOREDUCTASE DOMAIN-CONTAINING PROTEIN"/>
    <property type="match status" value="1"/>
</dbReference>
<accession>A0A840IDN5</accession>
<sequence length="469" mass="50643">MAQKAAEISHWFAQMYGEQAAVPARAPLSGSRDADVCIVGAGYTGLWTAYALKRAEPSLDVVLLDAETTGFGASGRNGGAVIAQLAGSREHWVQRGGRDGALAIERALQATVDEIGATVEREGIDCSFSKNGVMMVARNDLELRRFQASVEADRRWGFGPEDSTMLDAAGVAERIAIDGALGARFSRHCASMHPGRLVRGLADAVERLGATIHDHSPVTRVEPHAAHTARGTVRARFVVRATEAYTESVGGASGLIVPIHTSMLVTEPIPAELWEQVGWARREALLAEHPFLHLQHTADGRITIGGDDNRVPYKFRSSPGEPGPAIERVRAMYHAELVKLFPALRDVKIERSWTGVFGTSRRWVPTVGVDRATGLAWAGGYVGEGVAPSNLAGRTLADLLLGRDTELSRLPWVDSRPLPRWHPEPLRAIGSTLVWAMRDVGDRRELRTGKPSRILALGNKLAGYGGHLG</sequence>
<evidence type="ECO:0000313" key="2">
    <source>
        <dbReference type="EMBL" id="MBB4662148.1"/>
    </source>
</evidence>
<feature type="domain" description="FAD dependent oxidoreductase" evidence="1">
    <location>
        <begin position="35"/>
        <end position="399"/>
    </location>
</feature>
<dbReference type="EMBL" id="JACHNU010000002">
    <property type="protein sequence ID" value="MBB4662148.1"/>
    <property type="molecule type" value="Genomic_DNA"/>
</dbReference>
<reference evidence="2 3" key="1">
    <citation type="submission" date="2020-08" db="EMBL/GenBank/DDBJ databases">
        <title>Genomic Encyclopedia of Archaeal and Bacterial Type Strains, Phase II (KMG-II): from individual species to whole genera.</title>
        <authorList>
            <person name="Goeker M."/>
        </authorList>
    </citation>
    <scope>NUCLEOTIDE SEQUENCE [LARGE SCALE GENOMIC DNA]</scope>
    <source>
        <strain evidence="2 3">DSM 23288</strain>
    </source>
</reference>
<dbReference type="InterPro" id="IPR006076">
    <property type="entry name" value="FAD-dep_OxRdtase"/>
</dbReference>
<proteinExistence type="predicted"/>
<dbReference type="Pfam" id="PF01266">
    <property type="entry name" value="DAO"/>
    <property type="match status" value="1"/>
</dbReference>
<dbReference type="RefSeq" id="WP_183341121.1">
    <property type="nucleotide sequence ID" value="NZ_JACHNU010000002.1"/>
</dbReference>
<keyword evidence="3" id="KW-1185">Reference proteome</keyword>
<evidence type="ECO:0000259" key="1">
    <source>
        <dbReference type="Pfam" id="PF01266"/>
    </source>
</evidence>
<evidence type="ECO:0000313" key="3">
    <source>
        <dbReference type="Proteomes" id="UP000585272"/>
    </source>
</evidence>
<dbReference type="Proteomes" id="UP000585272">
    <property type="component" value="Unassembled WGS sequence"/>
</dbReference>
<comment type="caution">
    <text evidence="2">The sequence shown here is derived from an EMBL/GenBank/DDBJ whole genome shotgun (WGS) entry which is preliminary data.</text>
</comment>
<dbReference type="PANTHER" id="PTHR13847">
    <property type="entry name" value="SARCOSINE DEHYDROGENASE-RELATED"/>
    <property type="match status" value="1"/>
</dbReference>
<organism evidence="2 3">
    <name type="scientific">Conexibacter arvalis</name>
    <dbReference type="NCBI Taxonomy" id="912552"/>
    <lineage>
        <taxon>Bacteria</taxon>
        <taxon>Bacillati</taxon>
        <taxon>Actinomycetota</taxon>
        <taxon>Thermoleophilia</taxon>
        <taxon>Solirubrobacterales</taxon>
        <taxon>Conexibacteraceae</taxon>
        <taxon>Conexibacter</taxon>
    </lineage>
</organism>
<name>A0A840IDN5_9ACTN</name>
<protein>
    <submittedName>
        <fullName evidence="2">Glycine/D-amino acid oxidase-like deaminating enzyme</fullName>
    </submittedName>
</protein>
<gene>
    <name evidence="2" type="ORF">BDZ31_001734</name>
</gene>
<dbReference type="AlphaFoldDB" id="A0A840IDN5"/>
<dbReference type="GO" id="GO:0005737">
    <property type="term" value="C:cytoplasm"/>
    <property type="evidence" value="ECO:0007669"/>
    <property type="project" value="TreeGrafter"/>
</dbReference>
<dbReference type="SUPFAM" id="SSF51905">
    <property type="entry name" value="FAD/NAD(P)-binding domain"/>
    <property type="match status" value="1"/>
</dbReference>
<dbReference type="InterPro" id="IPR036188">
    <property type="entry name" value="FAD/NAD-bd_sf"/>
</dbReference>